<evidence type="ECO:0000313" key="3">
    <source>
        <dbReference type="Proteomes" id="UP000230790"/>
    </source>
</evidence>
<keyword evidence="1 2" id="KW-0808">Transferase</keyword>
<dbReference type="EMBL" id="PGTN01000002">
    <property type="protein sequence ID" value="PJF49011.1"/>
    <property type="molecule type" value="Genomic_DNA"/>
</dbReference>
<dbReference type="GO" id="GO:0009103">
    <property type="term" value="P:lipopolysaccharide biosynthetic process"/>
    <property type="evidence" value="ECO:0007669"/>
    <property type="project" value="TreeGrafter"/>
</dbReference>
<organism evidence="2 3">
    <name type="scientific">Candidatus Thermofonsia Clade 3 bacterium</name>
    <dbReference type="NCBI Taxonomy" id="2364212"/>
    <lineage>
        <taxon>Bacteria</taxon>
        <taxon>Bacillati</taxon>
        <taxon>Chloroflexota</taxon>
        <taxon>Candidatus Thermofontia</taxon>
        <taxon>Candidatus Thermofonsia Clade 3</taxon>
    </lineage>
</organism>
<reference evidence="2 3" key="1">
    <citation type="submission" date="2017-11" db="EMBL/GenBank/DDBJ databases">
        <title>Evolution of Phototrophy in the Chloroflexi Phylum Driven by Horizontal Gene Transfer.</title>
        <authorList>
            <person name="Ward L.M."/>
            <person name="Hemp J."/>
            <person name="Shih P.M."/>
            <person name="Mcglynn S.E."/>
            <person name="Fischer W."/>
        </authorList>
    </citation>
    <scope>NUCLEOTIDE SEQUENCE [LARGE SCALE GENOMIC DNA]</scope>
    <source>
        <strain evidence="2">JP3_7</strain>
    </source>
</reference>
<evidence type="ECO:0000313" key="2">
    <source>
        <dbReference type="EMBL" id="PJF49011.1"/>
    </source>
</evidence>
<comment type="caution">
    <text evidence="2">The sequence shown here is derived from an EMBL/GenBank/DDBJ whole genome shotgun (WGS) entry which is preliminary data.</text>
</comment>
<dbReference type="AlphaFoldDB" id="A0A2M8QGR5"/>
<accession>A0A2M8QGR5</accession>
<dbReference type="SUPFAM" id="SSF53756">
    <property type="entry name" value="UDP-Glycosyltransferase/glycogen phosphorylase"/>
    <property type="match status" value="1"/>
</dbReference>
<evidence type="ECO:0000256" key="1">
    <source>
        <dbReference type="ARBA" id="ARBA00022679"/>
    </source>
</evidence>
<sequence length="443" mass="50430">MSSARAYRIGFISTRFAGTDGVSLETSKWAHVLEAMGHTCYYFAGQCDRPAARSHIVPEAFYRHPIIDEINHVAFQSDWASQSREEIGPLFQDHFSIYTRPPALSRRIQELKEYFKQRLYHFVRDFALELLIVENALTIPLNVPLGLAITELIAETGFPTIAHHHDFAWERQRFMVNCVQDYIAAAFPPRLPSIRHVVINSIQAGELARRVGVTARIVPNVMDFDHPPAPTDGYTSTLRADLGLCDAEYFFLQPTRVIQRKGIEHAIELTRRLGLPAKLVISHAAGDEGTEYERRVREYANLLGVSVCFEADIIAEHRGTTPDGRKIYALADLYPQADLVTYPSTFEGFGNAFLEALYYRRPVVVNNYSIYEVDIKPKGFKVIEFDGFISEATLHQVRQVLFDDALVESWAEHNYRLGQRYFSFSVLRLRLAALLADCFGYQS</sequence>
<dbReference type="Pfam" id="PF13692">
    <property type="entry name" value="Glyco_trans_1_4"/>
    <property type="match status" value="1"/>
</dbReference>
<dbReference type="CDD" id="cd03801">
    <property type="entry name" value="GT4_PimA-like"/>
    <property type="match status" value="1"/>
</dbReference>
<name>A0A2M8QGR5_9CHLR</name>
<dbReference type="GO" id="GO:0016757">
    <property type="term" value="F:glycosyltransferase activity"/>
    <property type="evidence" value="ECO:0007669"/>
    <property type="project" value="TreeGrafter"/>
</dbReference>
<dbReference type="PANTHER" id="PTHR46401">
    <property type="entry name" value="GLYCOSYLTRANSFERASE WBBK-RELATED"/>
    <property type="match status" value="1"/>
</dbReference>
<proteinExistence type="predicted"/>
<dbReference type="Gene3D" id="3.40.50.2000">
    <property type="entry name" value="Glycogen Phosphorylase B"/>
    <property type="match status" value="1"/>
</dbReference>
<protein>
    <submittedName>
        <fullName evidence="2">Glycosyl transferase family 1</fullName>
    </submittedName>
</protein>
<gene>
    <name evidence="2" type="ORF">CUN48_00680</name>
</gene>
<dbReference type="Proteomes" id="UP000230790">
    <property type="component" value="Unassembled WGS sequence"/>
</dbReference>
<dbReference type="PANTHER" id="PTHR46401:SF2">
    <property type="entry name" value="GLYCOSYLTRANSFERASE WBBK-RELATED"/>
    <property type="match status" value="1"/>
</dbReference>